<dbReference type="AlphaFoldDB" id="A0A0E9T8R8"/>
<dbReference type="EMBL" id="GBXM01059337">
    <property type="protein sequence ID" value="JAH49240.1"/>
    <property type="molecule type" value="Transcribed_RNA"/>
</dbReference>
<reference evidence="1" key="1">
    <citation type="submission" date="2014-11" db="EMBL/GenBank/DDBJ databases">
        <authorList>
            <person name="Amaro Gonzalez C."/>
        </authorList>
    </citation>
    <scope>NUCLEOTIDE SEQUENCE</scope>
</reference>
<proteinExistence type="predicted"/>
<accession>A0A0E9T8R8</accession>
<name>A0A0E9T8R8_ANGAN</name>
<evidence type="ECO:0000313" key="1">
    <source>
        <dbReference type="EMBL" id="JAH49240.1"/>
    </source>
</evidence>
<organism evidence="1">
    <name type="scientific">Anguilla anguilla</name>
    <name type="common">European freshwater eel</name>
    <name type="synonym">Muraena anguilla</name>
    <dbReference type="NCBI Taxonomy" id="7936"/>
    <lineage>
        <taxon>Eukaryota</taxon>
        <taxon>Metazoa</taxon>
        <taxon>Chordata</taxon>
        <taxon>Craniata</taxon>
        <taxon>Vertebrata</taxon>
        <taxon>Euteleostomi</taxon>
        <taxon>Actinopterygii</taxon>
        <taxon>Neopterygii</taxon>
        <taxon>Teleostei</taxon>
        <taxon>Anguilliformes</taxon>
        <taxon>Anguillidae</taxon>
        <taxon>Anguilla</taxon>
    </lineage>
</organism>
<reference evidence="1" key="2">
    <citation type="journal article" date="2015" name="Fish Shellfish Immunol.">
        <title>Early steps in the European eel (Anguilla anguilla)-Vibrio vulnificus interaction in the gills: Role of the RtxA13 toxin.</title>
        <authorList>
            <person name="Callol A."/>
            <person name="Pajuelo D."/>
            <person name="Ebbesson L."/>
            <person name="Teles M."/>
            <person name="MacKenzie S."/>
            <person name="Amaro C."/>
        </authorList>
    </citation>
    <scope>NUCLEOTIDE SEQUENCE</scope>
</reference>
<sequence>MCCPEGAGGLGVVIAKSVNDELSFLSTPNSRQMRK</sequence>
<protein>
    <submittedName>
        <fullName evidence="1">Uncharacterized protein</fullName>
    </submittedName>
</protein>